<evidence type="ECO:0000313" key="15">
    <source>
        <dbReference type="EMBL" id="AGB48555.1"/>
    </source>
</evidence>
<feature type="site" description="Part of a proton relay during catalysis" evidence="11 14">
    <location>
        <position position="105"/>
    </location>
</feature>
<dbReference type="PROSITE" id="PS00665">
    <property type="entry name" value="DHDPS_1"/>
    <property type="match status" value="1"/>
</dbReference>
<evidence type="ECO:0000256" key="5">
    <source>
        <dbReference type="ARBA" id="ARBA00022605"/>
    </source>
</evidence>
<dbReference type="PIRSF" id="PIRSF001365">
    <property type="entry name" value="DHDPS"/>
    <property type="match status" value="1"/>
</dbReference>
<protein>
    <recommendedName>
        <fullName evidence="3 11">4-hydroxy-tetrahydrodipicolinate synthase</fullName>
        <shortName evidence="11">HTPA synthase</shortName>
        <ecNumber evidence="3 11">4.3.3.7</ecNumber>
    </recommendedName>
</protein>
<keyword evidence="7 11" id="KW-0457">Lysine biosynthesis</keyword>
<dbReference type="PANTHER" id="PTHR12128">
    <property type="entry name" value="DIHYDRODIPICOLINATE SYNTHASE"/>
    <property type="match status" value="1"/>
</dbReference>
<dbReference type="GO" id="GO:0008675">
    <property type="term" value="F:2-dehydro-3-deoxy-phosphogluconate aldolase activity"/>
    <property type="evidence" value="ECO:0007669"/>
    <property type="project" value="UniProtKB-ARBA"/>
</dbReference>
<comment type="function">
    <text evidence="1 11">Catalyzes the condensation of (S)-aspartate-beta-semialdehyde [(S)-ASA] and pyruvate to 4-hydroxy-tetrahydrodipicolinate (HTPA).</text>
</comment>
<dbReference type="EMBL" id="CP003362">
    <property type="protein sequence ID" value="AGB48555.1"/>
    <property type="molecule type" value="Genomic_DNA"/>
</dbReference>
<dbReference type="KEGG" id="mhz:Metho_0279"/>
<dbReference type="STRING" id="867904.Metho_0279"/>
<dbReference type="Gene3D" id="3.20.20.70">
    <property type="entry name" value="Aldolase class I"/>
    <property type="match status" value="1"/>
</dbReference>
<dbReference type="OrthoDB" id="33636at2157"/>
<feature type="site" description="L-lysine inhibitor binding" evidence="14">
    <location>
        <position position="82"/>
    </location>
</feature>
<keyword evidence="6 11" id="KW-0220">Diaminopimelate biosynthesis</keyword>
<feature type="site" description="Part of a proton relay during catalysis" evidence="11 14">
    <location>
        <position position="44"/>
    </location>
</feature>
<dbReference type="GeneID" id="14407385"/>
<dbReference type="InterPro" id="IPR005263">
    <property type="entry name" value="DapA"/>
</dbReference>
<keyword evidence="5 11" id="KW-0028">Amino-acid biosynthesis</keyword>
<dbReference type="InterPro" id="IPR002220">
    <property type="entry name" value="DapA-like"/>
</dbReference>
<feature type="site" description="L-lysine inhibitor binding; via carbonyl oxygen" evidence="14">
    <location>
        <position position="49"/>
    </location>
</feature>
<dbReference type="NCBIfam" id="TIGR00674">
    <property type="entry name" value="dapA"/>
    <property type="match status" value="1"/>
</dbReference>
<comment type="subunit">
    <text evidence="11">Homotetramer; dimer of dimers.</text>
</comment>
<evidence type="ECO:0000256" key="13">
    <source>
        <dbReference type="PIRSR" id="PIRSR001365-2"/>
    </source>
</evidence>
<feature type="active site" description="Proton donor/acceptor" evidence="11 12">
    <location>
        <position position="131"/>
    </location>
</feature>
<reference evidence="16" key="1">
    <citation type="submission" date="2012-02" db="EMBL/GenBank/DDBJ databases">
        <title>Complete sequence of chromosome of Methanomethylovorans hollandica DSM 15978.</title>
        <authorList>
            <person name="Lucas S."/>
            <person name="Copeland A."/>
            <person name="Lapidus A."/>
            <person name="Glavina del Rio T."/>
            <person name="Dalin E."/>
            <person name="Tice H."/>
            <person name="Bruce D."/>
            <person name="Goodwin L."/>
            <person name="Pitluck S."/>
            <person name="Peters L."/>
            <person name="Mikhailova N."/>
            <person name="Held B."/>
            <person name="Kyrpides N."/>
            <person name="Mavromatis K."/>
            <person name="Ivanova N."/>
            <person name="Brettin T."/>
            <person name="Detter J.C."/>
            <person name="Han C."/>
            <person name="Larimer F."/>
            <person name="Land M."/>
            <person name="Hauser L."/>
            <person name="Markowitz V."/>
            <person name="Cheng J.-F."/>
            <person name="Hugenholtz P."/>
            <person name="Woyke T."/>
            <person name="Wu D."/>
            <person name="Spring S."/>
            <person name="Schroeder M."/>
            <person name="Brambilla E."/>
            <person name="Klenk H.-P."/>
            <person name="Eisen J.A."/>
        </authorList>
    </citation>
    <scope>NUCLEOTIDE SEQUENCE [LARGE SCALE GENOMIC DNA]</scope>
    <source>
        <strain evidence="16">DSM 15978 / NBRC 107637 / DMS1</strain>
    </source>
</reference>
<dbReference type="HAMAP" id="MF_00418">
    <property type="entry name" value="DapA"/>
    <property type="match status" value="1"/>
</dbReference>
<evidence type="ECO:0000256" key="6">
    <source>
        <dbReference type="ARBA" id="ARBA00022915"/>
    </source>
</evidence>
<evidence type="ECO:0000256" key="10">
    <source>
        <dbReference type="ARBA" id="ARBA00047836"/>
    </source>
</evidence>
<dbReference type="InterPro" id="IPR020625">
    <property type="entry name" value="Schiff_base-form_aldolases_AS"/>
</dbReference>
<feature type="binding site" evidence="11 13">
    <location>
        <position position="45"/>
    </location>
    <ligand>
        <name>pyruvate</name>
        <dbReference type="ChEBI" id="CHEBI:15361"/>
    </ligand>
</feature>
<dbReference type="SUPFAM" id="SSF51569">
    <property type="entry name" value="Aldolase"/>
    <property type="match status" value="1"/>
</dbReference>
<dbReference type="InterPro" id="IPR013785">
    <property type="entry name" value="Aldolase_TIM"/>
</dbReference>
<dbReference type="EC" id="4.3.3.7" evidence="3 11"/>
<comment type="similarity">
    <text evidence="11">Belongs to the DapA family.</text>
</comment>
<keyword evidence="4 11" id="KW-0963">Cytoplasm</keyword>
<comment type="catalytic activity">
    <reaction evidence="10 11">
        <text>L-aspartate 4-semialdehyde + pyruvate = (2S,4S)-4-hydroxy-2,3,4,5-tetrahydrodipicolinate + H2O + H(+)</text>
        <dbReference type="Rhea" id="RHEA:34171"/>
        <dbReference type="ChEBI" id="CHEBI:15361"/>
        <dbReference type="ChEBI" id="CHEBI:15377"/>
        <dbReference type="ChEBI" id="CHEBI:15378"/>
        <dbReference type="ChEBI" id="CHEBI:67139"/>
        <dbReference type="ChEBI" id="CHEBI:537519"/>
        <dbReference type="EC" id="4.3.3.7"/>
    </reaction>
</comment>
<dbReference type="GO" id="GO:0008840">
    <property type="term" value="F:4-hydroxy-tetrahydrodipicolinate synthase activity"/>
    <property type="evidence" value="ECO:0007669"/>
    <property type="project" value="UniProtKB-UniRule"/>
</dbReference>
<evidence type="ECO:0000256" key="8">
    <source>
        <dbReference type="ARBA" id="ARBA00023239"/>
    </source>
</evidence>
<dbReference type="Proteomes" id="UP000010866">
    <property type="component" value="Chromosome"/>
</dbReference>
<gene>
    <name evidence="11" type="primary">dapA</name>
    <name evidence="15" type="ordered locus">Metho_0279</name>
</gene>
<keyword evidence="9 11" id="KW-0704">Schiff base</keyword>
<evidence type="ECO:0000256" key="2">
    <source>
        <dbReference type="ARBA" id="ARBA00005120"/>
    </source>
</evidence>
<dbReference type="GO" id="GO:0005737">
    <property type="term" value="C:cytoplasm"/>
    <property type="evidence" value="ECO:0007669"/>
    <property type="project" value="UniProtKB-SubCell"/>
</dbReference>
<comment type="caution">
    <text evidence="11">Was originally thought to be a dihydrodipicolinate synthase (DHDPS), catalyzing the condensation of (S)-aspartate-beta-semialdehyde [(S)-ASA] and pyruvate to dihydrodipicolinate (DHDP). However, it was shown in E.coli that the product of the enzymatic reaction is not dihydrodipicolinate but in fact (4S)-4-hydroxy-2,3,4,5-tetrahydro-(2S)-dipicolinic acid (HTPA), and that the consecutive dehydration reaction leading to DHDP is not spontaneous but catalyzed by DapB.</text>
</comment>
<dbReference type="CDD" id="cd00950">
    <property type="entry name" value="DHDPS"/>
    <property type="match status" value="1"/>
</dbReference>
<dbReference type="SMART" id="SM01130">
    <property type="entry name" value="DHDPS"/>
    <property type="match status" value="1"/>
</dbReference>
<dbReference type="HOGENOM" id="CLU_049343_7_1_2"/>
<sequence>MFEGVFPALITPFNADNRIDVASFRNIVEYVEKGGVAGMVACGTTGESATMSTQEHMELIDLTVDCANTTVIAGTGSNNTTEAVELTRHAYDAGANAVLIISPYYNKPNNAGLIAHFSSIARSADIPVILYNVPSRTGQDMPLEVITELSRIENIVGIKEASGNPVKVSRIIENTVDEDFMVISGEDGLTLPLMCMGAVGVISVVANVVPEKMTELVNAVKNNDLKKAQALHYELAPLTRALFSETNPIPVKKAMDMLGLANGRLRLPLAPLSREHETILEDVMRGLGCIS</sequence>
<evidence type="ECO:0000256" key="7">
    <source>
        <dbReference type="ARBA" id="ARBA00023154"/>
    </source>
</evidence>
<evidence type="ECO:0000256" key="4">
    <source>
        <dbReference type="ARBA" id="ARBA00022490"/>
    </source>
</evidence>
<name>L0KV27_METHD</name>
<evidence type="ECO:0000256" key="14">
    <source>
        <dbReference type="PIRSR" id="PIRSR001365-3"/>
    </source>
</evidence>
<evidence type="ECO:0000256" key="11">
    <source>
        <dbReference type="HAMAP-Rule" id="MF_00418"/>
    </source>
</evidence>
<organism evidence="15 16">
    <name type="scientific">Methanomethylovorans hollandica (strain DSM 15978 / NBRC 107637 / DMS1)</name>
    <dbReference type="NCBI Taxonomy" id="867904"/>
    <lineage>
        <taxon>Archaea</taxon>
        <taxon>Methanobacteriati</taxon>
        <taxon>Methanobacteriota</taxon>
        <taxon>Stenosarchaea group</taxon>
        <taxon>Methanomicrobia</taxon>
        <taxon>Methanosarcinales</taxon>
        <taxon>Methanosarcinaceae</taxon>
        <taxon>Methanomethylovorans</taxon>
    </lineage>
</organism>
<dbReference type="RefSeq" id="WP_015323724.1">
    <property type="nucleotide sequence ID" value="NC_019977.1"/>
</dbReference>
<dbReference type="GO" id="GO:0019877">
    <property type="term" value="P:diaminopimelate biosynthetic process"/>
    <property type="evidence" value="ECO:0007669"/>
    <property type="project" value="UniProtKB-UniRule"/>
</dbReference>
<evidence type="ECO:0000256" key="12">
    <source>
        <dbReference type="PIRSR" id="PIRSR001365-1"/>
    </source>
</evidence>
<feature type="active site" description="Schiff-base intermediate with substrate" evidence="11 12">
    <location>
        <position position="159"/>
    </location>
</feature>
<feature type="site" description="L-lysine inhibitor binding" evidence="14">
    <location>
        <position position="104"/>
    </location>
</feature>
<evidence type="ECO:0000256" key="3">
    <source>
        <dbReference type="ARBA" id="ARBA00012086"/>
    </source>
</evidence>
<dbReference type="PRINTS" id="PR00146">
    <property type="entry name" value="DHPICSNTHASE"/>
</dbReference>
<feature type="binding site" evidence="11 13">
    <location>
        <position position="202"/>
    </location>
    <ligand>
        <name>pyruvate</name>
        <dbReference type="ChEBI" id="CHEBI:15361"/>
    </ligand>
</feature>
<dbReference type="PANTHER" id="PTHR12128:SF66">
    <property type="entry name" value="4-HYDROXY-2-OXOGLUTARATE ALDOLASE, MITOCHONDRIAL"/>
    <property type="match status" value="1"/>
</dbReference>
<dbReference type="InterPro" id="IPR020624">
    <property type="entry name" value="Schiff_base-form_aldolases_CS"/>
</dbReference>
<dbReference type="UniPathway" id="UPA00034">
    <property type="reaction ID" value="UER00017"/>
</dbReference>
<dbReference type="GO" id="GO:0009089">
    <property type="term" value="P:lysine biosynthetic process via diaminopimelate"/>
    <property type="evidence" value="ECO:0007669"/>
    <property type="project" value="UniProtKB-UniRule"/>
</dbReference>
<dbReference type="AlphaFoldDB" id="L0KV27"/>
<accession>L0KV27</accession>
<evidence type="ECO:0000256" key="1">
    <source>
        <dbReference type="ARBA" id="ARBA00003294"/>
    </source>
</evidence>
<keyword evidence="8 11" id="KW-0456">Lyase</keyword>
<evidence type="ECO:0000256" key="9">
    <source>
        <dbReference type="ARBA" id="ARBA00023270"/>
    </source>
</evidence>
<dbReference type="PROSITE" id="PS00666">
    <property type="entry name" value="DHDPS_2"/>
    <property type="match status" value="1"/>
</dbReference>
<dbReference type="Pfam" id="PF00701">
    <property type="entry name" value="DHDPS"/>
    <property type="match status" value="1"/>
</dbReference>
<feature type="site" description="L-lysine inhibitor binding" evidence="14">
    <location>
        <position position="78"/>
    </location>
</feature>
<evidence type="ECO:0000313" key="16">
    <source>
        <dbReference type="Proteomes" id="UP000010866"/>
    </source>
</evidence>
<proteinExistence type="inferred from homology"/>
<comment type="pathway">
    <text evidence="2 11">Amino-acid biosynthesis; L-lysine biosynthesis via DAP pathway; (S)-tetrahydrodipicolinate from L-aspartate: step 3/4.</text>
</comment>
<keyword evidence="16" id="KW-1185">Reference proteome</keyword>
<comment type="subcellular location">
    <subcellularLocation>
        <location evidence="11">Cytoplasm</location>
    </subcellularLocation>
</comment>